<dbReference type="OrthoDB" id="5649730at2"/>
<dbReference type="AlphaFoldDB" id="A0A0W0ZH26"/>
<organism evidence="5 6">
    <name type="scientific">Legionella steelei</name>
    <dbReference type="NCBI Taxonomy" id="947033"/>
    <lineage>
        <taxon>Bacteria</taxon>
        <taxon>Pseudomonadati</taxon>
        <taxon>Pseudomonadota</taxon>
        <taxon>Gammaproteobacteria</taxon>
        <taxon>Legionellales</taxon>
        <taxon>Legionellaceae</taxon>
        <taxon>Legionella</taxon>
    </lineage>
</organism>
<evidence type="ECO:0000256" key="2">
    <source>
        <dbReference type="ARBA" id="ARBA00023043"/>
    </source>
</evidence>
<evidence type="ECO:0000256" key="1">
    <source>
        <dbReference type="ARBA" id="ARBA00022737"/>
    </source>
</evidence>
<dbReference type="PANTHER" id="PTHR24126">
    <property type="entry name" value="ANKYRIN REPEAT, PH AND SEC7 DOMAIN CONTAINING PROTEIN SECG-RELATED"/>
    <property type="match status" value="1"/>
</dbReference>
<dbReference type="Pfam" id="PF12796">
    <property type="entry name" value="Ank_2"/>
    <property type="match status" value="1"/>
</dbReference>
<accession>A0A0W0ZH26</accession>
<dbReference type="PROSITE" id="PS50297">
    <property type="entry name" value="ANK_REP_REGION"/>
    <property type="match status" value="5"/>
</dbReference>
<feature type="repeat" description="ANK" evidence="3">
    <location>
        <begin position="446"/>
        <end position="478"/>
    </location>
</feature>
<proteinExistence type="predicted"/>
<feature type="repeat" description="ANK" evidence="3">
    <location>
        <begin position="544"/>
        <end position="576"/>
    </location>
</feature>
<sequence>MRHSQLIMIGIHLGYSLSQRGLCKGFSSMWIQAVCSGEEKTFMQRLKLLEQYADKPEKLAQDITNVKKLLVKDEQRAKEDPKYHQKTFNELTDAQKALLEVPVFYEGMALYLSPQSKEVFNKFLRQFHEVEISEYVQSEALEELGGLERAFHTNDQYKLTELTKYLQKISQKLQGIPDVAIEFGANGHAINVRVIGPNRFQIIDTNHLDEINKIYTSEELANELNSYFSNSSFLDWFREPTPIVMTTSVFTHQNNPLDLTGLKKTEPIQALVASKSSPTLLHIAAERNDVDTLRRMDFSTIDVNLPGQANGTALALAAISSSNEAAEFLLTIPSIDVNRPEIFGPIFHAIWVKNYELAYKIAEHPSFNIKNNAIELGNVLHAIAATKNPTPEIVEFAQYLIDKGADINQQNKEGNTPLYEACINGNKQLAKLFLKNNARLDLLNAKNFSVLHAAACSGNIELVQLFLEKGLDCNQRSTSQETPLHSACVNGQFEVVELLLKSGANFNQQTTSKETPLHFACANGNKEVVGALLNRGADCNQLANSITPFHLACMKGHKALVEMLLESGADCNLRTKEGLRPLDLICKHNHLELLPTLLTHTELTSDDIKSNAPLAKLISSYDCNVQTDFLKKALTIYIREREGQAEYGNILSLGVPRSQKIAAAKAFLANLNGDEQDLKLYQSALNDGELSFLYGLYKVLPKLQIAPESAQPKRSYTKILGLFGEMDSSSPAPIEPKSPRPLDSTSDSEVIRLLEESDDDSSINSLPNSFKTTPF</sequence>
<dbReference type="RefSeq" id="WP_058510393.1">
    <property type="nucleotide sequence ID" value="NZ_LNYY01000019.1"/>
</dbReference>
<protein>
    <submittedName>
        <fullName evidence="5">Ankyrin repeat protein</fullName>
    </submittedName>
</protein>
<feature type="repeat" description="ANK" evidence="3">
    <location>
        <begin position="512"/>
        <end position="544"/>
    </location>
</feature>
<keyword evidence="6" id="KW-1185">Reference proteome</keyword>
<dbReference type="Gene3D" id="1.25.40.20">
    <property type="entry name" value="Ankyrin repeat-containing domain"/>
    <property type="match status" value="3"/>
</dbReference>
<evidence type="ECO:0000256" key="3">
    <source>
        <dbReference type="PROSITE-ProRule" id="PRU00023"/>
    </source>
</evidence>
<evidence type="ECO:0000256" key="4">
    <source>
        <dbReference type="SAM" id="MobiDB-lite"/>
    </source>
</evidence>
<keyword evidence="1" id="KW-0677">Repeat</keyword>
<dbReference type="PRINTS" id="PR01415">
    <property type="entry name" value="ANKYRIN"/>
</dbReference>
<feature type="repeat" description="ANK" evidence="3">
    <location>
        <begin position="479"/>
        <end position="511"/>
    </location>
</feature>
<dbReference type="PROSITE" id="PS50088">
    <property type="entry name" value="ANK_REPEAT"/>
    <property type="match status" value="5"/>
</dbReference>
<keyword evidence="2 3" id="KW-0040">ANK repeat</keyword>
<dbReference type="Proteomes" id="UP000054926">
    <property type="component" value="Unassembled WGS sequence"/>
</dbReference>
<dbReference type="PATRIC" id="fig|947033.5.peg.1532"/>
<comment type="caution">
    <text evidence="5">The sequence shown here is derived from an EMBL/GenBank/DDBJ whole genome shotgun (WGS) entry which is preliminary data.</text>
</comment>
<reference evidence="5 6" key="1">
    <citation type="submission" date="2015-11" db="EMBL/GenBank/DDBJ databases">
        <title>Genomic analysis of 38 Legionella species identifies large and diverse effector repertoires.</title>
        <authorList>
            <person name="Burstein D."/>
            <person name="Amaro F."/>
            <person name="Zusman T."/>
            <person name="Lifshitz Z."/>
            <person name="Cohen O."/>
            <person name="Gilbert J.A."/>
            <person name="Pupko T."/>
            <person name="Shuman H.A."/>
            <person name="Segal G."/>
        </authorList>
    </citation>
    <scope>NUCLEOTIDE SEQUENCE [LARGE SCALE GENOMIC DNA]</scope>
    <source>
        <strain evidence="5 6">IMVS3376</strain>
    </source>
</reference>
<feature type="compositionally biased region" description="Polar residues" evidence="4">
    <location>
        <begin position="762"/>
        <end position="775"/>
    </location>
</feature>
<dbReference type="Pfam" id="PF13637">
    <property type="entry name" value="Ank_4"/>
    <property type="match status" value="2"/>
</dbReference>
<gene>
    <name evidence="5" type="primary">arp</name>
    <name evidence="5" type="ORF">Lste_1440</name>
</gene>
<feature type="region of interest" description="Disordered" evidence="4">
    <location>
        <begin position="727"/>
        <end position="775"/>
    </location>
</feature>
<dbReference type="InterPro" id="IPR036770">
    <property type="entry name" value="Ankyrin_rpt-contain_sf"/>
</dbReference>
<name>A0A0W0ZH26_9GAMM</name>
<dbReference type="SUPFAM" id="SSF48403">
    <property type="entry name" value="Ankyrin repeat"/>
    <property type="match status" value="2"/>
</dbReference>
<dbReference type="STRING" id="947033.Lste_1440"/>
<dbReference type="SMART" id="SM00248">
    <property type="entry name" value="ANK"/>
    <property type="match status" value="9"/>
</dbReference>
<evidence type="ECO:0000313" key="6">
    <source>
        <dbReference type="Proteomes" id="UP000054926"/>
    </source>
</evidence>
<dbReference type="EMBL" id="LNYY01000019">
    <property type="protein sequence ID" value="KTD68282.1"/>
    <property type="molecule type" value="Genomic_DNA"/>
</dbReference>
<evidence type="ECO:0000313" key="5">
    <source>
        <dbReference type="EMBL" id="KTD68282.1"/>
    </source>
</evidence>
<dbReference type="InterPro" id="IPR002110">
    <property type="entry name" value="Ankyrin_rpt"/>
</dbReference>
<feature type="repeat" description="ANK" evidence="3">
    <location>
        <begin position="413"/>
        <end position="445"/>
    </location>
</feature>